<sequence>MSEENEITLGFRFDAADEDVTVTVTGYKNPMIGLAALKTAGSEESLETILAQMKEQQE</sequence>
<gene>
    <name evidence="1" type="primary">63</name>
    <name evidence="1" type="ORF">PBI_KATHERINEG_63</name>
</gene>
<dbReference type="RefSeq" id="YP_009269083.1">
    <property type="nucleotide sequence ID" value="NC_030695.1"/>
</dbReference>
<reference evidence="1 2" key="1">
    <citation type="submission" date="2016-03" db="EMBL/GenBank/DDBJ databases">
        <authorList>
            <person name="Montgomery M.T."/>
            <person name="Guerrero C.A."/>
            <person name="Mavrich T.N."/>
            <person name="Pope W.H."/>
            <person name="Garlena R.A."/>
            <person name="Russell D.A."/>
            <person name="Jacobs-Sera D."/>
            <person name="Hendrix R.W."/>
            <person name="Hatfull G.F."/>
        </authorList>
    </citation>
    <scope>NUCLEOTIDE SEQUENCE [LARGE SCALE GENOMIC DNA]</scope>
</reference>
<evidence type="ECO:0000313" key="1">
    <source>
        <dbReference type="EMBL" id="ANA87196.1"/>
    </source>
</evidence>
<organism evidence="1 2">
    <name type="scientific">Gordonia phage KatherineG</name>
    <dbReference type="NCBI Taxonomy" id="1838070"/>
    <lineage>
        <taxon>Viruses</taxon>
        <taxon>Duplodnaviria</taxon>
        <taxon>Heunggongvirae</taxon>
        <taxon>Uroviricota</taxon>
        <taxon>Caudoviricetes</taxon>
        <taxon>Soupsvirus</taxon>
        <taxon>Soupsvirus soups</taxon>
    </lineage>
</organism>
<accession>A0A160DGH3</accession>
<protein>
    <submittedName>
        <fullName evidence="1">Uncharacterized protein</fullName>
    </submittedName>
</protein>
<proteinExistence type="predicted"/>
<dbReference type="KEGG" id="vg:28378422"/>
<dbReference type="EMBL" id="KU998251">
    <property type="protein sequence ID" value="ANA87196.1"/>
    <property type="molecule type" value="Genomic_DNA"/>
</dbReference>
<dbReference type="GeneID" id="28378422"/>
<name>A0A160DGH3_9CAUD</name>
<evidence type="ECO:0000313" key="2">
    <source>
        <dbReference type="Proteomes" id="UP000201990"/>
    </source>
</evidence>
<dbReference type="Proteomes" id="UP000201990">
    <property type="component" value="Segment"/>
</dbReference>